<evidence type="ECO:0000256" key="3">
    <source>
        <dbReference type="ARBA" id="ARBA00012058"/>
    </source>
</evidence>
<sequence>MTDYLCSAAGCVSHCAAEGWAGGKRLGGGHLNARQGQRIERVGDDLFVTNVRYIQRGIDEARPMRR</sequence>
<dbReference type="InterPro" id="IPR036849">
    <property type="entry name" value="Enolase-like_C_sf"/>
</dbReference>
<dbReference type="EMBL" id="CP001600">
    <property type="protein sequence ID" value="ACR69783.1"/>
    <property type="molecule type" value="Genomic_DNA"/>
</dbReference>
<dbReference type="GO" id="GO:0004634">
    <property type="term" value="F:phosphopyruvate hydratase activity"/>
    <property type="evidence" value="ECO:0007669"/>
    <property type="project" value="UniProtKB-EC"/>
</dbReference>
<dbReference type="GO" id="GO:0006096">
    <property type="term" value="P:glycolytic process"/>
    <property type="evidence" value="ECO:0007669"/>
    <property type="project" value="UniProtKB-UniPathway"/>
</dbReference>
<dbReference type="InterPro" id="IPR020810">
    <property type="entry name" value="Enolase_C"/>
</dbReference>
<dbReference type="UniPathway" id="UPA00109">
    <property type="reaction ID" value="UER00187"/>
</dbReference>
<evidence type="ECO:0000256" key="1">
    <source>
        <dbReference type="ARBA" id="ARBA00005031"/>
    </source>
</evidence>
<comment type="pathway">
    <text evidence="1">Carbohydrate degradation; glycolysis; pyruvate from D-glyceraldehyde 3-phosphate: step 4/5.</text>
</comment>
<name>C5BG60_EDWI9</name>
<protein>
    <recommendedName>
        <fullName evidence="4">Enolase</fullName>
        <ecNumber evidence="3">4.2.1.11</ecNumber>
    </recommendedName>
</protein>
<reference evidence="9 10" key="2">
    <citation type="journal article" date="2012" name="J. Bacteriol.">
        <title>Genome Sequence of Edwardsiella ictaluri 93-146, a Strain Associated with a Natural Channel Catfish Outbreak of Enteric Septicemia of Catfish.</title>
        <authorList>
            <person name="Williams M.L."/>
            <person name="Gillaspy A.F."/>
            <person name="Dyer D.W."/>
            <person name="Thune R.L."/>
            <person name="Waldbieser G.C."/>
            <person name="Schuster S.C."/>
            <person name="Gipson J."/>
            <person name="Zaitshik J."/>
            <person name="Landry C."/>
            <person name="Banes M.M."/>
            <person name="Lawrence M.L."/>
        </authorList>
    </citation>
    <scope>NUCLEOTIDE SEQUENCE [LARGE SCALE GENOMIC DNA]</scope>
    <source>
        <strain evidence="9 10">93-146</strain>
    </source>
</reference>
<dbReference type="Pfam" id="PF00113">
    <property type="entry name" value="Enolase_C"/>
    <property type="match status" value="1"/>
</dbReference>
<dbReference type="KEGG" id="eic:NT01EI_2615"/>
<evidence type="ECO:0000256" key="4">
    <source>
        <dbReference type="ARBA" id="ARBA00017068"/>
    </source>
</evidence>
<dbReference type="AlphaFoldDB" id="C5BG60"/>
<evidence type="ECO:0000256" key="5">
    <source>
        <dbReference type="ARBA" id="ARBA00022525"/>
    </source>
</evidence>
<reference evidence="10" key="1">
    <citation type="submission" date="2009-03" db="EMBL/GenBank/DDBJ databases">
        <title>Complete genome sequence of Edwardsiella ictaluri 93-146.</title>
        <authorList>
            <person name="Williams M.L."/>
            <person name="Gillaspy A.F."/>
            <person name="Dyer D.W."/>
            <person name="Thune R.L."/>
            <person name="Waldbieser G.C."/>
            <person name="Schuster S.C."/>
            <person name="Gipson J."/>
            <person name="Zaitshik J."/>
            <person name="Landry C."/>
            <person name="Lawrence M.L."/>
        </authorList>
    </citation>
    <scope>NUCLEOTIDE SEQUENCE [LARGE SCALE GENOMIC DNA]</scope>
    <source>
        <strain evidence="10">93-146</strain>
    </source>
</reference>
<keyword evidence="6" id="KW-0324">Glycolysis</keyword>
<organism evidence="9 10">
    <name type="scientific">Edwardsiella ictaluri (strain 93-146)</name>
    <dbReference type="NCBI Taxonomy" id="634503"/>
    <lineage>
        <taxon>Bacteria</taxon>
        <taxon>Pseudomonadati</taxon>
        <taxon>Pseudomonadota</taxon>
        <taxon>Gammaproteobacteria</taxon>
        <taxon>Enterobacterales</taxon>
        <taxon>Hafniaceae</taxon>
        <taxon>Edwardsiella</taxon>
    </lineage>
</organism>
<dbReference type="EC" id="4.2.1.11" evidence="3"/>
<dbReference type="Proteomes" id="UP000001485">
    <property type="component" value="Chromosome"/>
</dbReference>
<feature type="domain" description="Enolase C-terminal TIM barrel" evidence="8">
    <location>
        <begin position="30"/>
        <end position="60"/>
    </location>
</feature>
<proteinExistence type="inferred from homology"/>
<dbReference type="HOGENOM" id="CLU_2824253_0_0_6"/>
<evidence type="ECO:0000256" key="6">
    <source>
        <dbReference type="ARBA" id="ARBA00023152"/>
    </source>
</evidence>
<comment type="similarity">
    <text evidence="2">Belongs to the enolase family.</text>
</comment>
<keyword evidence="7" id="KW-0456">Lyase</keyword>
<evidence type="ECO:0000256" key="2">
    <source>
        <dbReference type="ARBA" id="ARBA00009604"/>
    </source>
</evidence>
<evidence type="ECO:0000256" key="7">
    <source>
        <dbReference type="ARBA" id="ARBA00023239"/>
    </source>
</evidence>
<evidence type="ECO:0000259" key="8">
    <source>
        <dbReference type="Pfam" id="PF00113"/>
    </source>
</evidence>
<keyword evidence="5" id="KW-0964">Secreted</keyword>
<gene>
    <name evidence="9" type="ordered locus">NT01EI_2615</name>
</gene>
<evidence type="ECO:0000313" key="9">
    <source>
        <dbReference type="EMBL" id="ACR69783.1"/>
    </source>
</evidence>
<accession>C5BG60</accession>
<dbReference type="SUPFAM" id="SSF51604">
    <property type="entry name" value="Enolase C-terminal domain-like"/>
    <property type="match status" value="1"/>
</dbReference>
<evidence type="ECO:0000313" key="10">
    <source>
        <dbReference type="Proteomes" id="UP000001485"/>
    </source>
</evidence>